<gene>
    <name evidence="1" type="ORF">ACFSUE_15950</name>
</gene>
<comment type="caution">
    <text evidence="1">The sequence shown here is derived from an EMBL/GenBank/DDBJ whole genome shotgun (WGS) entry which is preliminary data.</text>
</comment>
<evidence type="ECO:0000313" key="2">
    <source>
        <dbReference type="Proteomes" id="UP001597399"/>
    </source>
</evidence>
<dbReference type="RefSeq" id="WP_253065319.1">
    <property type="nucleotide sequence ID" value="NZ_JAMXWM010000042.1"/>
</dbReference>
<accession>A0ABW5S7N0</accession>
<proteinExistence type="predicted"/>
<reference evidence="2" key="1">
    <citation type="journal article" date="2019" name="Int. J. Syst. Evol. Microbiol.">
        <title>The Global Catalogue of Microorganisms (GCM) 10K type strain sequencing project: providing services to taxonomists for standard genome sequencing and annotation.</title>
        <authorList>
            <consortium name="The Broad Institute Genomics Platform"/>
            <consortium name="The Broad Institute Genome Sequencing Center for Infectious Disease"/>
            <person name="Wu L."/>
            <person name="Ma J."/>
        </authorList>
    </citation>
    <scope>NUCLEOTIDE SEQUENCE [LARGE SCALE GENOMIC DNA]</scope>
    <source>
        <strain evidence="2">TISTR 2466</strain>
    </source>
</reference>
<sequence>MINGCVYLTLDESGNLGRQGRYFTIACIEANTIKPLNNIIKKSVLKTKLTFPRYESREEIKASDSTAIIKDYFLRKIASKEIKIHYIVSDLTHVNQNLKDDENLLYNFMLKLLIEPIARRNLGKKIVINLDKRTIKVQSSNSFQDYIRLCLMYEKGFDIDIEVNYLESQNSYPIQAADFVANAVNTKYEYDYSAYFDILRSKLITKNQFPYRTFGV</sequence>
<evidence type="ECO:0000313" key="1">
    <source>
        <dbReference type="EMBL" id="MFD2695099.1"/>
    </source>
</evidence>
<dbReference type="Pfam" id="PF12686">
    <property type="entry name" value="DUF3800"/>
    <property type="match status" value="1"/>
</dbReference>
<protein>
    <submittedName>
        <fullName evidence="1">DUF3800 domain-containing protein</fullName>
    </submittedName>
</protein>
<organism evidence="1 2">
    <name type="scientific">Sporolactobacillus shoreicorticis</name>
    <dbReference type="NCBI Taxonomy" id="1923877"/>
    <lineage>
        <taxon>Bacteria</taxon>
        <taxon>Bacillati</taxon>
        <taxon>Bacillota</taxon>
        <taxon>Bacilli</taxon>
        <taxon>Bacillales</taxon>
        <taxon>Sporolactobacillaceae</taxon>
        <taxon>Sporolactobacillus</taxon>
    </lineage>
</organism>
<keyword evidence="2" id="KW-1185">Reference proteome</keyword>
<dbReference type="Proteomes" id="UP001597399">
    <property type="component" value="Unassembled WGS sequence"/>
</dbReference>
<name>A0ABW5S7N0_9BACL</name>
<dbReference type="InterPro" id="IPR024524">
    <property type="entry name" value="DUF3800"/>
</dbReference>
<dbReference type="EMBL" id="JBHUMQ010000038">
    <property type="protein sequence ID" value="MFD2695099.1"/>
    <property type="molecule type" value="Genomic_DNA"/>
</dbReference>